<dbReference type="NCBIfam" id="TIGR00078">
    <property type="entry name" value="nadC"/>
    <property type="match status" value="1"/>
</dbReference>
<evidence type="ECO:0000259" key="14">
    <source>
        <dbReference type="Pfam" id="PF01729"/>
    </source>
</evidence>
<dbReference type="Gene3D" id="3.90.1170.20">
    <property type="entry name" value="Quinolinate phosphoribosyl transferase, N-terminal domain"/>
    <property type="match status" value="1"/>
</dbReference>
<dbReference type="Pfam" id="PF01729">
    <property type="entry name" value="QRPTase_C"/>
    <property type="match status" value="1"/>
</dbReference>
<evidence type="ECO:0000256" key="7">
    <source>
        <dbReference type="ARBA" id="ARBA00022676"/>
    </source>
</evidence>
<reference evidence="16 17" key="1">
    <citation type="journal article" date="2011" name="J. Bacteriol.">
        <title>Genome sequence of the mercury-methylating and pleomorphic Desulfovibrio africanus Strain Walvis Bay.</title>
        <authorList>
            <person name="Brown S.D."/>
            <person name="Wall J.D."/>
            <person name="Kucken A.M."/>
            <person name="Gilmour C.C."/>
            <person name="Podar M."/>
            <person name="Brandt C.C."/>
            <person name="Teshima H."/>
            <person name="Detter J.C."/>
            <person name="Han C.S."/>
            <person name="Land M.L."/>
            <person name="Lucas S."/>
            <person name="Han J."/>
            <person name="Pennacchio L."/>
            <person name="Nolan M."/>
            <person name="Pitluck S."/>
            <person name="Woyke T."/>
            <person name="Goodwin L."/>
            <person name="Palumbo A.V."/>
            <person name="Elias D.A."/>
        </authorList>
    </citation>
    <scope>NUCLEOTIDE SEQUENCE [LARGE SCALE GENOMIC DNA]</scope>
    <source>
        <strain evidence="16 17">Walvis Bay</strain>
    </source>
</reference>
<dbReference type="InterPro" id="IPR013785">
    <property type="entry name" value="Aldolase_TIM"/>
</dbReference>
<dbReference type="UniPathway" id="UPA00253">
    <property type="reaction ID" value="UER00331"/>
</dbReference>
<protein>
    <recommendedName>
        <fullName evidence="11">Probable nicotinate-nucleotide pyrophosphorylase [carboxylating]</fullName>
        <ecNumber evidence="5">2.4.2.19</ecNumber>
    </recommendedName>
    <alternativeName>
        <fullName evidence="9">Quinolinate phosphoribosyltransferase [decarboxylating]</fullName>
    </alternativeName>
</protein>
<keyword evidence="7 12" id="KW-0328">Glycosyltransferase</keyword>
<keyword evidence="17" id="KW-1185">Reference proteome</keyword>
<dbReference type="Pfam" id="PF02749">
    <property type="entry name" value="QRPTase_N"/>
    <property type="match status" value="1"/>
</dbReference>
<dbReference type="SUPFAM" id="SSF54675">
    <property type="entry name" value="Nicotinate/Quinolinate PRTase N-terminal domain-like"/>
    <property type="match status" value="1"/>
</dbReference>
<evidence type="ECO:0000256" key="3">
    <source>
        <dbReference type="ARBA" id="ARBA00009400"/>
    </source>
</evidence>
<dbReference type="Proteomes" id="UP000007844">
    <property type="component" value="Chromosome"/>
</dbReference>
<dbReference type="RefSeq" id="WP_005983853.1">
    <property type="nucleotide sequence ID" value="NC_016629.1"/>
</dbReference>
<evidence type="ECO:0000313" key="17">
    <source>
        <dbReference type="Proteomes" id="UP000007844"/>
    </source>
</evidence>
<keyword evidence="6" id="KW-0662">Pyridine nucleotide biosynthesis</keyword>
<evidence type="ECO:0000313" key="16">
    <source>
        <dbReference type="EMBL" id="EGJ51226.1"/>
    </source>
</evidence>
<dbReference type="EC" id="2.4.2.19" evidence="5"/>
<feature type="domain" description="Quinolinate phosphoribosyl transferase N-terminal" evidence="15">
    <location>
        <begin position="32"/>
        <end position="119"/>
    </location>
</feature>
<dbReference type="InterPro" id="IPR002638">
    <property type="entry name" value="Quinolinate_PRibosylTrfase_C"/>
</dbReference>
<feature type="binding site" evidence="13">
    <location>
        <begin position="142"/>
        <end position="144"/>
    </location>
    <ligand>
        <name>substrate</name>
    </ligand>
</feature>
<feature type="binding site" evidence="13">
    <location>
        <begin position="250"/>
        <end position="252"/>
    </location>
    <ligand>
        <name>substrate</name>
    </ligand>
</feature>
<name>F3Z217_DESAF</name>
<evidence type="ECO:0000256" key="8">
    <source>
        <dbReference type="ARBA" id="ARBA00022679"/>
    </source>
</evidence>
<dbReference type="PANTHER" id="PTHR32179:SF3">
    <property type="entry name" value="NICOTINATE-NUCLEOTIDE PYROPHOSPHORYLASE [CARBOXYLATING]"/>
    <property type="match status" value="1"/>
</dbReference>
<evidence type="ECO:0000256" key="2">
    <source>
        <dbReference type="ARBA" id="ARBA00004893"/>
    </source>
</evidence>
<dbReference type="InterPro" id="IPR037128">
    <property type="entry name" value="Quinolinate_PRibosylTase_N_sf"/>
</dbReference>
<organism evidence="16 17">
    <name type="scientific">Desulfocurvibacter africanus subsp. africanus str. Walvis Bay</name>
    <dbReference type="NCBI Taxonomy" id="690850"/>
    <lineage>
        <taxon>Bacteria</taxon>
        <taxon>Pseudomonadati</taxon>
        <taxon>Thermodesulfobacteriota</taxon>
        <taxon>Desulfovibrionia</taxon>
        <taxon>Desulfovibrionales</taxon>
        <taxon>Desulfovibrionaceae</taxon>
        <taxon>Desulfocurvibacter</taxon>
    </lineage>
</organism>
<evidence type="ECO:0000256" key="4">
    <source>
        <dbReference type="ARBA" id="ARBA00011218"/>
    </source>
</evidence>
<dbReference type="InterPro" id="IPR027277">
    <property type="entry name" value="NadC/ModD"/>
</dbReference>
<dbReference type="GO" id="GO:0009435">
    <property type="term" value="P:NAD+ biosynthetic process"/>
    <property type="evidence" value="ECO:0007669"/>
    <property type="project" value="UniProtKB-UniPathway"/>
</dbReference>
<dbReference type="CDD" id="cd01572">
    <property type="entry name" value="QPRTase"/>
    <property type="match status" value="1"/>
</dbReference>
<feature type="binding site" evidence="13">
    <location>
        <position position="176"/>
    </location>
    <ligand>
        <name>substrate</name>
    </ligand>
</feature>
<gene>
    <name evidence="16" type="ORF">Desaf_2918</name>
</gene>
<feature type="domain" description="Quinolinate phosphoribosyl transferase C-terminal" evidence="14">
    <location>
        <begin position="121"/>
        <end position="286"/>
    </location>
</feature>
<dbReference type="HOGENOM" id="CLU_039622_0_1_7"/>
<evidence type="ECO:0000256" key="1">
    <source>
        <dbReference type="ARBA" id="ARBA00003237"/>
    </source>
</evidence>
<feature type="binding site" evidence="13">
    <location>
        <position position="109"/>
    </location>
    <ligand>
        <name>substrate</name>
    </ligand>
</feature>
<comment type="subunit">
    <text evidence="4">Hexamer formed by 3 homodimers.</text>
</comment>
<dbReference type="InterPro" id="IPR004393">
    <property type="entry name" value="NadC"/>
</dbReference>
<evidence type="ECO:0000256" key="10">
    <source>
        <dbReference type="ARBA" id="ARBA00047445"/>
    </source>
</evidence>
<dbReference type="InterPro" id="IPR036068">
    <property type="entry name" value="Nicotinate_pribotase-like_C"/>
</dbReference>
<evidence type="ECO:0000256" key="12">
    <source>
        <dbReference type="PIRNR" id="PIRNR006250"/>
    </source>
</evidence>
<sequence length="291" mass="31183">MSHNLFDTFFQGQAREFLVAAIRSALAEDGPDLTSVAVFGQDVVMRASIVAKEPGILAGLPIVPLVLADVEPQGNWIVENAASDGQSVEPGQTVARLCGPAAVLLRAERIALNFICHLSGIATATASYAQRLSGTRTRLLDTRKTLPGLRYPEKYAVRIGGGLNHRMNLFEMLMLKDNHIDRAGSITEAVKILRAAYKPCPPIEVECRTLDEVREAASLRVERIMLDNMDLATMEKALALVPSGIETEVSGGVNLETIGAIGKLGPDFVSVGALTHSAKALDLSMRVLAIS</sequence>
<dbReference type="eggNOG" id="COG0157">
    <property type="taxonomic scope" value="Bacteria"/>
</dbReference>
<evidence type="ECO:0000256" key="9">
    <source>
        <dbReference type="ARBA" id="ARBA00033102"/>
    </source>
</evidence>
<dbReference type="GO" id="GO:0034213">
    <property type="term" value="P:quinolinate catabolic process"/>
    <property type="evidence" value="ECO:0007669"/>
    <property type="project" value="TreeGrafter"/>
</dbReference>
<dbReference type="FunFam" id="3.20.20.70:FF:000030">
    <property type="entry name" value="Nicotinate-nucleotide pyrophosphorylase, carboxylating"/>
    <property type="match status" value="1"/>
</dbReference>
<comment type="pathway">
    <text evidence="2">Cofactor biosynthesis; NAD(+) biosynthesis; nicotinate D-ribonucleotide from quinolinate: step 1/1.</text>
</comment>
<comment type="function">
    <text evidence="1">Involved in the catabolism of quinolinic acid (QA).</text>
</comment>
<dbReference type="FunFam" id="3.90.1170.20:FF:000001">
    <property type="entry name" value="Nicotinate-nucleotide diphosphorylase (Carboxylating)"/>
    <property type="match status" value="1"/>
</dbReference>
<dbReference type="EMBL" id="CP003221">
    <property type="protein sequence ID" value="EGJ51226.1"/>
    <property type="molecule type" value="Genomic_DNA"/>
</dbReference>
<dbReference type="KEGG" id="daf:Desaf_2918"/>
<dbReference type="Gene3D" id="3.20.20.70">
    <property type="entry name" value="Aldolase class I"/>
    <property type="match status" value="1"/>
</dbReference>
<accession>F3Z217</accession>
<evidence type="ECO:0000256" key="11">
    <source>
        <dbReference type="ARBA" id="ARBA00069173"/>
    </source>
</evidence>
<dbReference type="STRING" id="690850.Desaf_2918"/>
<feature type="binding site" evidence="13">
    <location>
        <position position="166"/>
    </location>
    <ligand>
        <name>substrate</name>
    </ligand>
</feature>
<dbReference type="InterPro" id="IPR022412">
    <property type="entry name" value="Quinolinate_PRibosylTrfase_N"/>
</dbReference>
<dbReference type="SUPFAM" id="SSF51690">
    <property type="entry name" value="Nicotinate/Quinolinate PRTase C-terminal domain-like"/>
    <property type="match status" value="1"/>
</dbReference>
<evidence type="ECO:0000256" key="13">
    <source>
        <dbReference type="PIRSR" id="PIRSR006250-1"/>
    </source>
</evidence>
<dbReference type="GO" id="GO:0004514">
    <property type="term" value="F:nicotinate-nucleotide diphosphorylase (carboxylating) activity"/>
    <property type="evidence" value="ECO:0007669"/>
    <property type="project" value="UniProtKB-EC"/>
</dbReference>
<evidence type="ECO:0000256" key="6">
    <source>
        <dbReference type="ARBA" id="ARBA00022642"/>
    </source>
</evidence>
<dbReference type="PANTHER" id="PTHR32179">
    <property type="entry name" value="NICOTINATE-NUCLEOTIDE PYROPHOSPHORYLASE [CARBOXYLATING]"/>
    <property type="match status" value="1"/>
</dbReference>
<evidence type="ECO:0000256" key="5">
    <source>
        <dbReference type="ARBA" id="ARBA00011944"/>
    </source>
</evidence>
<dbReference type="AlphaFoldDB" id="F3Z217"/>
<feature type="binding site" evidence="13">
    <location>
        <position position="206"/>
    </location>
    <ligand>
        <name>substrate</name>
    </ligand>
</feature>
<feature type="binding site" evidence="13">
    <location>
        <begin position="271"/>
        <end position="273"/>
    </location>
    <ligand>
        <name>substrate</name>
    </ligand>
</feature>
<comment type="catalytic activity">
    <reaction evidence="10">
        <text>nicotinate beta-D-ribonucleotide + CO2 + diphosphate = quinolinate + 5-phospho-alpha-D-ribose 1-diphosphate + 2 H(+)</text>
        <dbReference type="Rhea" id="RHEA:12733"/>
        <dbReference type="ChEBI" id="CHEBI:15378"/>
        <dbReference type="ChEBI" id="CHEBI:16526"/>
        <dbReference type="ChEBI" id="CHEBI:29959"/>
        <dbReference type="ChEBI" id="CHEBI:33019"/>
        <dbReference type="ChEBI" id="CHEBI:57502"/>
        <dbReference type="ChEBI" id="CHEBI:58017"/>
        <dbReference type="EC" id="2.4.2.19"/>
    </reaction>
</comment>
<feature type="binding site" evidence="13">
    <location>
        <position position="227"/>
    </location>
    <ligand>
        <name>substrate</name>
    </ligand>
</feature>
<evidence type="ECO:0000259" key="15">
    <source>
        <dbReference type="Pfam" id="PF02749"/>
    </source>
</evidence>
<proteinExistence type="inferred from homology"/>
<dbReference type="GO" id="GO:0005737">
    <property type="term" value="C:cytoplasm"/>
    <property type="evidence" value="ECO:0007669"/>
    <property type="project" value="TreeGrafter"/>
</dbReference>
<dbReference type="PIRSF" id="PIRSF006250">
    <property type="entry name" value="NadC_ModD"/>
    <property type="match status" value="1"/>
</dbReference>
<keyword evidence="8 12" id="KW-0808">Transferase</keyword>
<comment type="similarity">
    <text evidence="3 12">Belongs to the NadC/ModD family.</text>
</comment>